<feature type="compositionally biased region" description="Low complexity" evidence="4">
    <location>
        <begin position="944"/>
        <end position="969"/>
    </location>
</feature>
<feature type="compositionally biased region" description="Low complexity" evidence="4">
    <location>
        <begin position="280"/>
        <end position="308"/>
    </location>
</feature>
<feature type="compositionally biased region" description="Basic and acidic residues" evidence="4">
    <location>
        <begin position="881"/>
        <end position="892"/>
    </location>
</feature>
<name>A0A7S2PHU1_9STRA</name>
<feature type="compositionally biased region" description="Low complexity" evidence="4">
    <location>
        <begin position="256"/>
        <end position="267"/>
    </location>
</feature>
<sequence length="1154" mass="128029">MNNNNNTQTPNNDKPHVAPNARSNNYHNQQGGYNQNRGGRQNAPRVNPQQYQPNYGYVPHQQQQYAYYPTAGYPHQHAQYVVPPQQGMWHPNMPYQSSLAHAAVTGAQASYGSGQQPSAKAPAFVPRTKKPLVITDKDGNPIDITGGKKDKEKEKDKAEKEKAEQERLAKEKLEAEAAAAEQAKKEAEEKAAAEAAKRAEEERIAAEKKAEEEKAKAEAEAEAAEKAEAERLAKEKEAAAAKAAQSKPSTLQSRLDASQTDSATTTAPHQPLRPGGTRRLGPSTTPSSSASGALTSTSNNANDTTAKTGVRHVYTKAALLSFRDNELSCTKPDGLPDMTITLKGDSKSSGGGGGGHHGHGGDSSGRGQRRQSSQWARGSQAPHGGGGSSGDNRGDHHRSRRQSSGGGGGGDWTRGQAPPKQQRHDNRGGRGGRGGRHQQNDLYDGPVEPLTRSANRWKPQKDASAVAITEKKVKSILNKMTKEKFDRLSQQMVEIPIESSQVLQVMINTVFEKAIDEPNFGDMYADLCVLMAQSTDCSQFVHMIHGESSSGDRYFHWSSDISTTDAEIVGPLSSEDDCVQKALMPEPPAAIPRGKLELELVTLRIVDGVFIKILRDVKSEDGECGFYTVFVPQSDMEECGQQISELSFMTEKDCLSNARKLNSFKRLLLYKCEDEFKKQDIYVEWKAEKKEFEATKSSLTDTEAAEKEEEIEFRRIKIKKQMLGNIRFIGELFKKSMLKEPVMHECVMSLLKLRNTSTRKNSYTFVELEDNAMDEEDHEALCQLFATIGKTIDSSGSREAMDAYFAKIAKMSKNKKLNSRSRFMYQDLIDLRKNNWKSRRKEEGAKTLDEIKKDFEREERAAQRQSAVANAGYRGGGGGGGRRDDGRRDSRRQSSSKFVDNRDRRKQQEETVDEDGFSTVPMGRGRRGSSGPSPSILQRKQMVPPARKQQQSRQQSARPSASQKRASAPLDTDELKKRIKGVRAEYMSLKDEKEVILCAEEWSGTDGWSDVFCTESIEKALDCKEDERQAIISMFKILCKKSMLPEKSFEVALTQILEFMNDFAVDIPKVYEYMGDLVANLLLFEAIKFSWLCDLCANFLESTAPGQSERTLVNIMKGLVQLAGDDVAKTICSPSETAILKVVSSDQYNAVKTW</sequence>
<dbReference type="GO" id="GO:0016281">
    <property type="term" value="C:eukaryotic translation initiation factor 4F complex"/>
    <property type="evidence" value="ECO:0007669"/>
    <property type="project" value="TreeGrafter"/>
</dbReference>
<dbReference type="PANTHER" id="PTHR23253">
    <property type="entry name" value="EUKARYOTIC TRANSLATION INITIATION FACTOR 4 GAMMA"/>
    <property type="match status" value="1"/>
</dbReference>
<feature type="region of interest" description="Disordered" evidence="4">
    <location>
        <begin position="1"/>
        <end position="55"/>
    </location>
</feature>
<organism evidence="6">
    <name type="scientific">Leptocylindrus danicus</name>
    <dbReference type="NCBI Taxonomy" id="163516"/>
    <lineage>
        <taxon>Eukaryota</taxon>
        <taxon>Sar</taxon>
        <taxon>Stramenopiles</taxon>
        <taxon>Ochrophyta</taxon>
        <taxon>Bacillariophyta</taxon>
        <taxon>Coscinodiscophyceae</taxon>
        <taxon>Chaetocerotophycidae</taxon>
        <taxon>Leptocylindrales</taxon>
        <taxon>Leptocylindraceae</taxon>
        <taxon>Leptocylindrus</taxon>
    </lineage>
</organism>
<dbReference type="Pfam" id="PF02854">
    <property type="entry name" value="MIF4G"/>
    <property type="match status" value="2"/>
</dbReference>
<dbReference type="Gene3D" id="1.25.40.180">
    <property type="match status" value="3"/>
</dbReference>
<feature type="compositionally biased region" description="Low complexity" evidence="4">
    <location>
        <begin position="1"/>
        <end position="12"/>
    </location>
</feature>
<dbReference type="SUPFAM" id="SSF48371">
    <property type="entry name" value="ARM repeat"/>
    <property type="match status" value="3"/>
</dbReference>
<proteinExistence type="inferred from homology"/>
<feature type="compositionally biased region" description="Basic and acidic residues" evidence="4">
    <location>
        <begin position="182"/>
        <end position="239"/>
    </location>
</feature>
<dbReference type="InterPro" id="IPR003891">
    <property type="entry name" value="Initiation_fac_eIF4g_MI"/>
</dbReference>
<feature type="domain" description="MI" evidence="5">
    <location>
        <begin position="974"/>
        <end position="1097"/>
    </location>
</feature>
<comment type="similarity">
    <text evidence="1">Belongs to the eukaryotic initiation factor 4G family.</text>
</comment>
<protein>
    <recommendedName>
        <fullName evidence="5">MI domain-containing protein</fullName>
    </recommendedName>
</protein>
<keyword evidence="3" id="KW-0648">Protein biosynthesis</keyword>
<gene>
    <name evidence="6" type="ORF">LDAN0321_LOCUS16518</name>
</gene>
<keyword evidence="2" id="KW-0396">Initiation factor</keyword>
<evidence type="ECO:0000313" key="6">
    <source>
        <dbReference type="EMBL" id="CAD9600498.1"/>
    </source>
</evidence>
<dbReference type="InterPro" id="IPR003890">
    <property type="entry name" value="MIF4G-like_typ-3"/>
</dbReference>
<dbReference type="SMART" id="SM00543">
    <property type="entry name" value="MIF4G"/>
    <property type="match status" value="1"/>
</dbReference>
<dbReference type="AlphaFoldDB" id="A0A7S2PHU1"/>
<feature type="compositionally biased region" description="Basic and acidic residues" evidence="4">
    <location>
        <begin position="135"/>
        <end position="175"/>
    </location>
</feature>
<evidence type="ECO:0000256" key="3">
    <source>
        <dbReference type="ARBA" id="ARBA00022917"/>
    </source>
</evidence>
<dbReference type="EMBL" id="HBGY01026674">
    <property type="protein sequence ID" value="CAD9600498.1"/>
    <property type="molecule type" value="Transcribed_RNA"/>
</dbReference>
<reference evidence="6" key="1">
    <citation type="submission" date="2021-01" db="EMBL/GenBank/DDBJ databases">
        <authorList>
            <person name="Corre E."/>
            <person name="Pelletier E."/>
            <person name="Niang G."/>
            <person name="Scheremetjew M."/>
            <person name="Finn R."/>
            <person name="Kale V."/>
            <person name="Holt S."/>
            <person name="Cochrane G."/>
            <person name="Meng A."/>
            <person name="Brown T."/>
            <person name="Cohen L."/>
        </authorList>
    </citation>
    <scope>NUCLEOTIDE SEQUENCE</scope>
    <source>
        <strain evidence="6">B650</strain>
    </source>
</reference>
<dbReference type="GO" id="GO:0003743">
    <property type="term" value="F:translation initiation factor activity"/>
    <property type="evidence" value="ECO:0007669"/>
    <property type="project" value="UniProtKB-KW"/>
</dbReference>
<feature type="region of interest" description="Disordered" evidence="4">
    <location>
        <begin position="857"/>
        <end position="974"/>
    </location>
</feature>
<dbReference type="InterPro" id="IPR016024">
    <property type="entry name" value="ARM-type_fold"/>
</dbReference>
<dbReference type="PROSITE" id="PS51366">
    <property type="entry name" value="MI"/>
    <property type="match status" value="1"/>
</dbReference>
<evidence type="ECO:0000256" key="1">
    <source>
        <dbReference type="ARBA" id="ARBA00005775"/>
    </source>
</evidence>
<evidence type="ECO:0000259" key="5">
    <source>
        <dbReference type="PROSITE" id="PS51366"/>
    </source>
</evidence>
<dbReference type="SMART" id="SM00544">
    <property type="entry name" value="MA3"/>
    <property type="match status" value="1"/>
</dbReference>
<dbReference type="GO" id="GO:0003729">
    <property type="term" value="F:mRNA binding"/>
    <property type="evidence" value="ECO:0007669"/>
    <property type="project" value="TreeGrafter"/>
</dbReference>
<feature type="region of interest" description="Disordered" evidence="4">
    <location>
        <begin position="130"/>
        <end position="462"/>
    </location>
</feature>
<feature type="compositionally biased region" description="Polar residues" evidence="4">
    <location>
        <begin position="246"/>
        <end position="255"/>
    </location>
</feature>
<feature type="compositionally biased region" description="Low complexity" evidence="4">
    <location>
        <begin position="24"/>
        <end position="42"/>
    </location>
</feature>
<feature type="compositionally biased region" description="Basic and acidic residues" evidence="4">
    <location>
        <begin position="899"/>
        <end position="909"/>
    </location>
</feature>
<dbReference type="Pfam" id="PF02847">
    <property type="entry name" value="MA3"/>
    <property type="match status" value="1"/>
</dbReference>
<evidence type="ECO:0000256" key="4">
    <source>
        <dbReference type="SAM" id="MobiDB-lite"/>
    </source>
</evidence>
<dbReference type="PANTHER" id="PTHR23253:SF9">
    <property type="entry name" value="EUKARYOTIC TRANSLATION INITIATION FACTOR 4 GAMMA 2"/>
    <property type="match status" value="1"/>
</dbReference>
<evidence type="ECO:0000256" key="2">
    <source>
        <dbReference type="ARBA" id="ARBA00022540"/>
    </source>
</evidence>
<accession>A0A7S2PHU1</accession>